<reference evidence="2 3" key="1">
    <citation type="submission" date="2016-11" db="EMBL/GenBank/DDBJ databases">
        <authorList>
            <person name="Klemetsen T."/>
        </authorList>
    </citation>
    <scope>NUCLEOTIDE SEQUENCE [LARGE SCALE GENOMIC DNA]</scope>
    <source>
        <strain evidence="2">MT 2528</strain>
    </source>
</reference>
<dbReference type="Proteomes" id="UP000182660">
    <property type="component" value="Unassembled WGS sequence"/>
</dbReference>
<feature type="chain" id="PRO_5046287867" evidence="1">
    <location>
        <begin position="19"/>
        <end position="59"/>
    </location>
</feature>
<proteinExistence type="predicted"/>
<evidence type="ECO:0000256" key="1">
    <source>
        <dbReference type="SAM" id="SignalP"/>
    </source>
</evidence>
<accession>A0ABY1HHB1</accession>
<gene>
    <name evidence="2" type="ORF">MT2528_3631</name>
</gene>
<sequence length="59" mass="6500">MKSSASFLMVLLSTSAIAAEAPKTYNSIGADFNAQVLVRHLKKLDIIYYNLMVLSMMTS</sequence>
<feature type="signal peptide" evidence="1">
    <location>
        <begin position="1"/>
        <end position="18"/>
    </location>
</feature>
<dbReference type="RefSeq" id="WP_075473162.1">
    <property type="nucleotide sequence ID" value="NZ_CAWQZC010000025.1"/>
</dbReference>
<dbReference type="GeneID" id="61297444"/>
<name>A0ABY1HHB1_9GAMM</name>
<keyword evidence="3" id="KW-1185">Reference proteome</keyword>
<evidence type="ECO:0000313" key="2">
    <source>
        <dbReference type="EMBL" id="SGY98467.1"/>
    </source>
</evidence>
<keyword evidence="1" id="KW-0732">Signal</keyword>
<protein>
    <submittedName>
        <fullName evidence="2">Probable glycine dehydrogenase [decarboxylating] subunit 1-Glycine cleavage system P-protein subunit 1-Glycine decarboxylase subunit 1</fullName>
    </submittedName>
</protein>
<evidence type="ECO:0000313" key="3">
    <source>
        <dbReference type="Proteomes" id="UP000182660"/>
    </source>
</evidence>
<organism evidence="2 3">
    <name type="scientific">Moritella viscosa</name>
    <dbReference type="NCBI Taxonomy" id="80854"/>
    <lineage>
        <taxon>Bacteria</taxon>
        <taxon>Pseudomonadati</taxon>
        <taxon>Pseudomonadota</taxon>
        <taxon>Gammaproteobacteria</taxon>
        <taxon>Alteromonadales</taxon>
        <taxon>Moritellaceae</taxon>
        <taxon>Moritella</taxon>
    </lineage>
</organism>
<dbReference type="EMBL" id="FPLJ01000079">
    <property type="protein sequence ID" value="SGY98467.1"/>
    <property type="molecule type" value="Genomic_DNA"/>
</dbReference>
<comment type="caution">
    <text evidence="2">The sequence shown here is derived from an EMBL/GenBank/DDBJ whole genome shotgun (WGS) entry which is preliminary data.</text>
</comment>